<evidence type="ECO:0000256" key="5">
    <source>
        <dbReference type="ARBA" id="ARBA00023033"/>
    </source>
</evidence>
<evidence type="ECO:0000256" key="3">
    <source>
        <dbReference type="ARBA" id="ARBA00022827"/>
    </source>
</evidence>
<gene>
    <name evidence="7" type="ORF">NOR_04270</name>
</gene>
<keyword evidence="2" id="KW-0285">Flavoprotein</keyword>
<dbReference type="PANTHER" id="PTHR13789:SF309">
    <property type="entry name" value="PUTATIVE (AFU_ORTHOLOGUE AFUA_6G14510)-RELATED"/>
    <property type="match status" value="1"/>
</dbReference>
<accession>A0A162HUY6</accession>
<keyword evidence="3" id="KW-0274">FAD</keyword>
<dbReference type="PRINTS" id="PR00420">
    <property type="entry name" value="RNGMNOXGNASE"/>
</dbReference>
<dbReference type="AlphaFoldDB" id="A0A162HUY6"/>
<feature type="domain" description="FAD-binding" evidence="6">
    <location>
        <begin position="298"/>
        <end position="366"/>
    </location>
</feature>
<evidence type="ECO:0000313" key="7">
    <source>
        <dbReference type="EMBL" id="OAA43695.1"/>
    </source>
</evidence>
<keyword evidence="5" id="KW-0503">Monooxygenase</keyword>
<sequence length="419" mass="45797">MRKAIIIGGGPAGLSAALRLQQVTDVVSTVYELRPEPTTLGGAVGILPNGLRLFHRLGVQDDLLSRGSSTSTLTLRSLKGGIIAVQDIVGRVREQNGGIGYLRIKRSDLLDVLLKAAERAKIEIHFGKRLVKIEEDADEVKVTFSDGTTDTGDLVLGCDGIHSSVRKLHVDPGHAIEYTGFAGLNALVPISALPPGAANELGGINATLTTEGAFLTMSCSRDDDEAFWAFSREVPLPSTGDTRDGWELKREVEIADFKNDVLGRLRDARGDWGEIMRAMVQETSVVRFYPVFKLASGRTWYRGRCILLGDAAHAMSPHAGQGVSMATEDVFMIARLLGDPGRSLEDAFATYDRIRRPRVDEITDQATRNSQVRKSSSEWGLMLKEAVIWAYFSVCSLVGYNFLASTERQLLYDVDEAKI</sequence>
<dbReference type="OMA" id="GWCSWQG"/>
<dbReference type="GO" id="GO:0004497">
    <property type="term" value="F:monooxygenase activity"/>
    <property type="evidence" value="ECO:0007669"/>
    <property type="project" value="UniProtKB-KW"/>
</dbReference>
<dbReference type="EMBL" id="AZHC01000011">
    <property type="protein sequence ID" value="OAA43695.1"/>
    <property type="molecule type" value="Genomic_DNA"/>
</dbReference>
<comment type="caution">
    <text evidence="7">The sequence shown here is derived from an EMBL/GenBank/DDBJ whole genome shotgun (WGS) entry which is preliminary data.</text>
</comment>
<dbReference type="Proteomes" id="UP000243498">
    <property type="component" value="Unassembled WGS sequence"/>
</dbReference>
<comment type="similarity">
    <text evidence="1">Belongs to the paxM FAD-dependent monooxygenase family.</text>
</comment>
<dbReference type="Pfam" id="PF01494">
    <property type="entry name" value="FAD_binding_3"/>
    <property type="match status" value="2"/>
</dbReference>
<reference evidence="7 8" key="1">
    <citation type="journal article" date="2016" name="Genome Biol. Evol.">
        <title>Divergent and convergent evolution of fungal pathogenicity.</title>
        <authorList>
            <person name="Shang Y."/>
            <person name="Xiao G."/>
            <person name="Zheng P."/>
            <person name="Cen K."/>
            <person name="Zhan S."/>
            <person name="Wang C."/>
        </authorList>
    </citation>
    <scope>NUCLEOTIDE SEQUENCE [LARGE SCALE GENOMIC DNA]</scope>
    <source>
        <strain evidence="7 8">RCEF 4871</strain>
    </source>
</reference>
<dbReference type="InterPro" id="IPR036188">
    <property type="entry name" value="FAD/NAD-bd_sf"/>
</dbReference>
<keyword evidence="4" id="KW-0560">Oxidoreductase</keyword>
<protein>
    <submittedName>
        <fullName evidence="7">FAD binding domain protein</fullName>
    </submittedName>
</protein>
<organism evidence="7 8">
    <name type="scientific">Metarhizium rileyi (strain RCEF 4871)</name>
    <name type="common">Nomuraea rileyi</name>
    <dbReference type="NCBI Taxonomy" id="1649241"/>
    <lineage>
        <taxon>Eukaryota</taxon>
        <taxon>Fungi</taxon>
        <taxon>Dikarya</taxon>
        <taxon>Ascomycota</taxon>
        <taxon>Pezizomycotina</taxon>
        <taxon>Sordariomycetes</taxon>
        <taxon>Hypocreomycetidae</taxon>
        <taxon>Hypocreales</taxon>
        <taxon>Clavicipitaceae</taxon>
        <taxon>Metarhizium</taxon>
    </lineage>
</organism>
<proteinExistence type="inferred from homology"/>
<dbReference type="InterPro" id="IPR002938">
    <property type="entry name" value="FAD-bd"/>
</dbReference>
<evidence type="ECO:0000256" key="2">
    <source>
        <dbReference type="ARBA" id="ARBA00022630"/>
    </source>
</evidence>
<dbReference type="STRING" id="1081105.A0A162HUY6"/>
<evidence type="ECO:0000256" key="1">
    <source>
        <dbReference type="ARBA" id="ARBA00007992"/>
    </source>
</evidence>
<dbReference type="PANTHER" id="PTHR13789">
    <property type="entry name" value="MONOOXYGENASE"/>
    <property type="match status" value="1"/>
</dbReference>
<dbReference type="GO" id="GO:0071949">
    <property type="term" value="F:FAD binding"/>
    <property type="evidence" value="ECO:0007669"/>
    <property type="project" value="InterPro"/>
</dbReference>
<dbReference type="Gene3D" id="3.50.50.60">
    <property type="entry name" value="FAD/NAD(P)-binding domain"/>
    <property type="match status" value="1"/>
</dbReference>
<name>A0A162HUY6_METRR</name>
<dbReference type="OrthoDB" id="16820at2759"/>
<evidence type="ECO:0000313" key="8">
    <source>
        <dbReference type="Proteomes" id="UP000243498"/>
    </source>
</evidence>
<dbReference type="SUPFAM" id="SSF51905">
    <property type="entry name" value="FAD/NAD(P)-binding domain"/>
    <property type="match status" value="1"/>
</dbReference>
<dbReference type="InterPro" id="IPR050493">
    <property type="entry name" value="FAD-dep_Monooxygenase_BioMet"/>
</dbReference>
<evidence type="ECO:0000256" key="4">
    <source>
        <dbReference type="ARBA" id="ARBA00023002"/>
    </source>
</evidence>
<keyword evidence="8" id="KW-1185">Reference proteome</keyword>
<feature type="domain" description="FAD-binding" evidence="6">
    <location>
        <begin position="4"/>
        <end position="168"/>
    </location>
</feature>
<evidence type="ECO:0000259" key="6">
    <source>
        <dbReference type="Pfam" id="PF01494"/>
    </source>
</evidence>